<dbReference type="AlphaFoldDB" id="A0A9P4QIC5"/>
<keyword evidence="2" id="KW-1185">Reference proteome</keyword>
<accession>A0A9P4QIC5</accession>
<dbReference type="EMBL" id="MU003768">
    <property type="protein sequence ID" value="KAF2725302.1"/>
    <property type="molecule type" value="Genomic_DNA"/>
</dbReference>
<proteinExistence type="predicted"/>
<reference evidence="1" key="1">
    <citation type="journal article" date="2020" name="Stud. Mycol.">
        <title>101 Dothideomycetes genomes: a test case for predicting lifestyles and emergence of pathogens.</title>
        <authorList>
            <person name="Haridas S."/>
            <person name="Albert R."/>
            <person name="Binder M."/>
            <person name="Bloem J."/>
            <person name="Labutti K."/>
            <person name="Salamov A."/>
            <person name="Andreopoulos B."/>
            <person name="Baker S."/>
            <person name="Barry K."/>
            <person name="Bills G."/>
            <person name="Bluhm B."/>
            <person name="Cannon C."/>
            <person name="Castanera R."/>
            <person name="Culley D."/>
            <person name="Daum C."/>
            <person name="Ezra D."/>
            <person name="Gonzalez J."/>
            <person name="Henrissat B."/>
            <person name="Kuo A."/>
            <person name="Liang C."/>
            <person name="Lipzen A."/>
            <person name="Lutzoni F."/>
            <person name="Magnuson J."/>
            <person name="Mondo S."/>
            <person name="Nolan M."/>
            <person name="Ohm R."/>
            <person name="Pangilinan J."/>
            <person name="Park H.-J."/>
            <person name="Ramirez L."/>
            <person name="Alfaro M."/>
            <person name="Sun H."/>
            <person name="Tritt A."/>
            <person name="Yoshinaga Y."/>
            <person name="Zwiers L.-H."/>
            <person name="Turgeon B."/>
            <person name="Goodwin S."/>
            <person name="Spatafora J."/>
            <person name="Crous P."/>
            <person name="Grigoriev I."/>
        </authorList>
    </citation>
    <scope>NUCLEOTIDE SEQUENCE</scope>
    <source>
        <strain evidence="1">CBS 116435</strain>
    </source>
</reference>
<evidence type="ECO:0000313" key="2">
    <source>
        <dbReference type="Proteomes" id="UP000799441"/>
    </source>
</evidence>
<name>A0A9P4QIC5_9PEZI</name>
<dbReference type="Proteomes" id="UP000799441">
    <property type="component" value="Unassembled WGS sequence"/>
</dbReference>
<gene>
    <name evidence="1" type="ORF">K431DRAFT_100270</name>
</gene>
<protein>
    <submittedName>
        <fullName evidence="1">Uncharacterized protein</fullName>
    </submittedName>
</protein>
<comment type="caution">
    <text evidence="1">The sequence shown here is derived from an EMBL/GenBank/DDBJ whole genome shotgun (WGS) entry which is preliminary data.</text>
</comment>
<evidence type="ECO:0000313" key="1">
    <source>
        <dbReference type="EMBL" id="KAF2725302.1"/>
    </source>
</evidence>
<organism evidence="1 2">
    <name type="scientific">Polychaeton citri CBS 116435</name>
    <dbReference type="NCBI Taxonomy" id="1314669"/>
    <lineage>
        <taxon>Eukaryota</taxon>
        <taxon>Fungi</taxon>
        <taxon>Dikarya</taxon>
        <taxon>Ascomycota</taxon>
        <taxon>Pezizomycotina</taxon>
        <taxon>Dothideomycetes</taxon>
        <taxon>Dothideomycetidae</taxon>
        <taxon>Capnodiales</taxon>
        <taxon>Capnodiaceae</taxon>
        <taxon>Polychaeton</taxon>
    </lineage>
</organism>
<sequence length="200" mass="22389">MMLIGQKPRTQTVFGQCLSCEEASVPDAISRKDCYRVGMHCISAHRHNTYQPPPSHLRIVLIEASRPQPSHSSQIAKVQTANSDKVYRGLYNCRCSSFCDSGLHSTLKEHLQRAPGMQVRLHCRAPCFLLQPEMQQKKTVRMRASAVPRFSCFSWGRGGCITRARPEEAGGDRIGVFPLPTSCTTHACRHELLPKSVWNG</sequence>